<protein>
    <recommendedName>
        <fullName evidence="4">DUF4402 domain-containing protein</fullName>
    </recommendedName>
</protein>
<dbReference type="Proteomes" id="UP000635142">
    <property type="component" value="Unassembled WGS sequence"/>
</dbReference>
<feature type="signal peptide" evidence="1">
    <location>
        <begin position="1"/>
        <end position="26"/>
    </location>
</feature>
<reference evidence="2" key="1">
    <citation type="submission" date="2020-08" db="EMBL/GenBank/DDBJ databases">
        <title>Sulfitobacter aestuariivivens sp. nov., isolated from a tidal flat.</title>
        <authorList>
            <person name="Park S."/>
            <person name="Yoon J.-H."/>
        </authorList>
    </citation>
    <scope>NUCLEOTIDE SEQUENCE</scope>
    <source>
        <strain evidence="2">TSTF-M16</strain>
    </source>
</reference>
<evidence type="ECO:0008006" key="4">
    <source>
        <dbReference type="Google" id="ProtNLM"/>
    </source>
</evidence>
<dbReference type="AlphaFoldDB" id="A0A927HET4"/>
<gene>
    <name evidence="2" type="ORF">H9Q16_07250</name>
</gene>
<evidence type="ECO:0000313" key="3">
    <source>
        <dbReference type="Proteomes" id="UP000635142"/>
    </source>
</evidence>
<organism evidence="2 3">
    <name type="scientific">Sulfitobacter aestuariivivens</name>
    <dbReference type="NCBI Taxonomy" id="2766981"/>
    <lineage>
        <taxon>Bacteria</taxon>
        <taxon>Pseudomonadati</taxon>
        <taxon>Pseudomonadota</taxon>
        <taxon>Alphaproteobacteria</taxon>
        <taxon>Rhodobacterales</taxon>
        <taxon>Roseobacteraceae</taxon>
        <taxon>Sulfitobacter</taxon>
    </lineage>
</organism>
<proteinExistence type="predicted"/>
<sequence length="187" mass="19687">MSNSSSFQSHLAVIFVGALIVSAAQAETQRNTDAIATRVEVPTSAGQNIPVGAFGFLLVERPREVNLLALRGLAGSGKVVLRTDQPGLCLSIPIRFIAGDFGGEAISGHLAEPIHFTITSRKAARALATGRDVVSDQYRVGDQFKSDADIVLQSGLDEGVGFVINPGRNILGDIFGVSTKPVSCQRV</sequence>
<evidence type="ECO:0000256" key="1">
    <source>
        <dbReference type="SAM" id="SignalP"/>
    </source>
</evidence>
<feature type="chain" id="PRO_5037204780" description="DUF4402 domain-containing protein" evidence="1">
    <location>
        <begin position="27"/>
        <end position="187"/>
    </location>
</feature>
<dbReference type="EMBL" id="JACTAG010000001">
    <property type="protein sequence ID" value="MBD3663713.1"/>
    <property type="molecule type" value="Genomic_DNA"/>
</dbReference>
<comment type="caution">
    <text evidence="2">The sequence shown here is derived from an EMBL/GenBank/DDBJ whole genome shotgun (WGS) entry which is preliminary data.</text>
</comment>
<dbReference type="RefSeq" id="WP_191074652.1">
    <property type="nucleotide sequence ID" value="NZ_JACTAG010000001.1"/>
</dbReference>
<evidence type="ECO:0000313" key="2">
    <source>
        <dbReference type="EMBL" id="MBD3663713.1"/>
    </source>
</evidence>
<keyword evidence="1" id="KW-0732">Signal</keyword>
<keyword evidence="3" id="KW-1185">Reference proteome</keyword>
<accession>A0A927HET4</accession>
<name>A0A927HET4_9RHOB</name>